<accession>A0A8H7TYI8</accession>
<evidence type="ECO:0000313" key="3">
    <source>
        <dbReference type="Proteomes" id="UP000639403"/>
    </source>
</evidence>
<sequence>MAKAQDAALVQQVLIVVYEFDKHYILGELSMPHQDANRVSGQFRRRPWTLERWSIAHGLRIKEILATAVELCSKTTMMMTGTPTTSYMMSLSKDEANAASPSSSVRALTSSSSNCVAVHAPRHRCSIFVLHGGVSGRAQISLSNERRQTPRIGARREPEQPLARGTAAKLSRGSLRASWNADRSTPRFTEHREIRLQLLVEFVRDTIMKRRKDAALHKQPEEIMASQNEEAERVRTEAALEIHHQMSNE</sequence>
<reference evidence="2" key="2">
    <citation type="journal article" name="Front. Microbiol.">
        <title>Degradative Capacity of Two Strains of Rhodonia placenta: From Phenotype to Genotype.</title>
        <authorList>
            <person name="Kolle M."/>
            <person name="Horta M.A.C."/>
            <person name="Nowrousian M."/>
            <person name="Ohm R.A."/>
            <person name="Benz J.P."/>
            <person name="Pilgard A."/>
        </authorList>
    </citation>
    <scope>NUCLEOTIDE SEQUENCE</scope>
    <source>
        <strain evidence="2">FPRL280</strain>
    </source>
</reference>
<dbReference type="AlphaFoldDB" id="A0A8H7TYI8"/>
<name>A0A8H7TYI8_9APHY</name>
<dbReference type="Proteomes" id="UP000639403">
    <property type="component" value="Unassembled WGS sequence"/>
</dbReference>
<evidence type="ECO:0000256" key="1">
    <source>
        <dbReference type="SAM" id="MobiDB-lite"/>
    </source>
</evidence>
<feature type="compositionally biased region" description="Basic and acidic residues" evidence="1">
    <location>
        <begin position="145"/>
        <end position="159"/>
    </location>
</feature>
<gene>
    <name evidence="2" type="ORF">IEO21_08635</name>
</gene>
<reference evidence="2" key="1">
    <citation type="submission" date="2020-11" db="EMBL/GenBank/DDBJ databases">
        <authorList>
            <person name="Koelle M."/>
            <person name="Horta M.A.C."/>
            <person name="Nowrousian M."/>
            <person name="Ohm R.A."/>
            <person name="Benz P."/>
            <person name="Pilgard A."/>
        </authorList>
    </citation>
    <scope>NUCLEOTIDE SEQUENCE</scope>
    <source>
        <strain evidence="2">FPRL280</strain>
    </source>
</reference>
<dbReference type="EMBL" id="JADOXO010000325">
    <property type="protein sequence ID" value="KAF9806578.1"/>
    <property type="molecule type" value="Genomic_DNA"/>
</dbReference>
<proteinExistence type="predicted"/>
<organism evidence="2 3">
    <name type="scientific">Rhodonia placenta</name>
    <dbReference type="NCBI Taxonomy" id="104341"/>
    <lineage>
        <taxon>Eukaryota</taxon>
        <taxon>Fungi</taxon>
        <taxon>Dikarya</taxon>
        <taxon>Basidiomycota</taxon>
        <taxon>Agaricomycotina</taxon>
        <taxon>Agaricomycetes</taxon>
        <taxon>Polyporales</taxon>
        <taxon>Adustoporiaceae</taxon>
        <taxon>Rhodonia</taxon>
    </lineage>
</organism>
<feature type="region of interest" description="Disordered" evidence="1">
    <location>
        <begin position="145"/>
        <end position="178"/>
    </location>
</feature>
<comment type="caution">
    <text evidence="2">The sequence shown here is derived from an EMBL/GenBank/DDBJ whole genome shotgun (WGS) entry which is preliminary data.</text>
</comment>
<evidence type="ECO:0000313" key="2">
    <source>
        <dbReference type="EMBL" id="KAF9806578.1"/>
    </source>
</evidence>
<protein>
    <submittedName>
        <fullName evidence="2">Uncharacterized protein</fullName>
    </submittedName>
</protein>